<keyword evidence="2" id="KW-1185">Reference proteome</keyword>
<feature type="transmembrane region" description="Helical" evidence="1">
    <location>
        <begin position="179"/>
        <end position="202"/>
    </location>
</feature>
<reference evidence="2" key="1">
    <citation type="submission" date="2014-07" db="EMBL/GenBank/DDBJ databases">
        <authorList>
            <person name="Martin A.A"/>
            <person name="De Silva N."/>
        </authorList>
    </citation>
    <scope>NUCLEOTIDE SEQUENCE</scope>
</reference>
<dbReference type="Proteomes" id="UP000035680">
    <property type="component" value="Unassembled WGS sequence"/>
</dbReference>
<feature type="transmembrane region" description="Helical" evidence="1">
    <location>
        <begin position="128"/>
        <end position="149"/>
    </location>
</feature>
<keyword evidence="1" id="KW-0812">Transmembrane</keyword>
<dbReference type="AlphaFoldDB" id="A0A0K0G5A7"/>
<dbReference type="WBParaSite" id="SVE_1992300.1">
    <property type="protein sequence ID" value="SVE_1992300.1"/>
    <property type="gene ID" value="SVE_1992300"/>
</dbReference>
<evidence type="ECO:0000313" key="3">
    <source>
        <dbReference type="WBParaSite" id="SVE_1992300.1"/>
    </source>
</evidence>
<evidence type="ECO:0000313" key="2">
    <source>
        <dbReference type="Proteomes" id="UP000035680"/>
    </source>
</evidence>
<organism evidence="2 3">
    <name type="scientific">Strongyloides venezuelensis</name>
    <name type="common">Threadworm</name>
    <dbReference type="NCBI Taxonomy" id="75913"/>
    <lineage>
        <taxon>Eukaryota</taxon>
        <taxon>Metazoa</taxon>
        <taxon>Ecdysozoa</taxon>
        <taxon>Nematoda</taxon>
        <taxon>Chromadorea</taxon>
        <taxon>Rhabditida</taxon>
        <taxon>Tylenchina</taxon>
        <taxon>Panagrolaimomorpha</taxon>
        <taxon>Strongyloidoidea</taxon>
        <taxon>Strongyloididae</taxon>
        <taxon>Strongyloides</taxon>
    </lineage>
</organism>
<keyword evidence="1" id="KW-0472">Membrane</keyword>
<proteinExistence type="predicted"/>
<feature type="transmembrane region" description="Helical" evidence="1">
    <location>
        <begin position="62"/>
        <end position="81"/>
    </location>
</feature>
<protein>
    <submittedName>
        <fullName evidence="3">G_PROTEIN_RECEP_F1_2 domain-containing protein</fullName>
    </submittedName>
</protein>
<keyword evidence="1" id="KW-1133">Transmembrane helix</keyword>
<feature type="transmembrane region" description="Helical" evidence="1">
    <location>
        <begin position="262"/>
        <end position="281"/>
    </location>
</feature>
<reference evidence="3" key="2">
    <citation type="submission" date="2015-08" db="UniProtKB">
        <authorList>
            <consortium name="WormBaseParasite"/>
        </authorList>
    </citation>
    <scope>IDENTIFICATION</scope>
</reference>
<feature type="transmembrane region" description="Helical" evidence="1">
    <location>
        <begin position="101"/>
        <end position="121"/>
    </location>
</feature>
<feature type="transmembrane region" description="Helical" evidence="1">
    <location>
        <begin position="223"/>
        <end position="250"/>
    </location>
</feature>
<feature type="transmembrane region" description="Helical" evidence="1">
    <location>
        <begin position="20"/>
        <end position="41"/>
    </location>
</feature>
<evidence type="ECO:0000256" key="1">
    <source>
        <dbReference type="SAM" id="Phobius"/>
    </source>
</evidence>
<name>A0A0K0G5A7_STRVS</name>
<sequence length="315" mass="37726">MTELIVPDYLYPTIKFQEYQAFILNCLAILPNLYFLHRSIYYKEFNNRKYFKYMTIIMSSEYVFVSVIHALFNGYLIIGYFTGSQIFVKFCSKCSIFDIKIRHILIATPFYLHFFRFWLLIFNKKKKCFVLILAIIIISTTGPLLYMVYGQYFEINIYFLPQRGCGYQIFSNMPFFIEIMYFNFFILIALPFILIFINYLIYRSVVKKLYNINRAKVMKCKRILKAILFQGFFTSIFEVPPTVYLLYFAITRNVHDNLDITVHFIYFTGYNLYVFFTVVGIKDLRVMMLKDIGINNTVKPSFIYNSPYISKFFLK</sequence>
<accession>A0A0K0G5A7</accession>